<evidence type="ECO:0000256" key="5">
    <source>
        <dbReference type="ARBA" id="ARBA00034808"/>
    </source>
</evidence>
<dbReference type="EC" id="5.6.2.4" evidence="5"/>
<dbReference type="Proteomes" id="UP000620124">
    <property type="component" value="Unassembled WGS sequence"/>
</dbReference>
<dbReference type="PANTHER" id="PTHR13710">
    <property type="entry name" value="DNA HELICASE RECQ FAMILY MEMBER"/>
    <property type="match status" value="1"/>
</dbReference>
<dbReference type="PROSITE" id="PS51192">
    <property type="entry name" value="HELICASE_ATP_BIND_1"/>
    <property type="match status" value="1"/>
</dbReference>
<evidence type="ECO:0000259" key="7">
    <source>
        <dbReference type="PROSITE" id="PS51192"/>
    </source>
</evidence>
<accession>A0A8H6Z2Q8</accession>
<comment type="catalytic activity">
    <reaction evidence="4">
        <text>Couples ATP hydrolysis with the unwinding of duplex DNA by translocating in the 3'-5' direction.</text>
        <dbReference type="EC" id="5.6.2.4"/>
    </reaction>
</comment>
<keyword evidence="8" id="KW-0378">Hydrolase</keyword>
<keyword evidence="6" id="KW-0732">Signal</keyword>
<evidence type="ECO:0000256" key="4">
    <source>
        <dbReference type="ARBA" id="ARBA00034617"/>
    </source>
</evidence>
<dbReference type="GO" id="GO:0016787">
    <property type="term" value="F:hydrolase activity"/>
    <property type="evidence" value="ECO:0007669"/>
    <property type="project" value="UniProtKB-KW"/>
</dbReference>
<dbReference type="EMBL" id="JACAZI010000002">
    <property type="protein sequence ID" value="KAF7369592.1"/>
    <property type="molecule type" value="Genomic_DNA"/>
</dbReference>
<comment type="similarity">
    <text evidence="1">Belongs to the helicase family. RecQ subfamily.</text>
</comment>
<dbReference type="GO" id="GO:0005694">
    <property type="term" value="C:chromosome"/>
    <property type="evidence" value="ECO:0007669"/>
    <property type="project" value="TreeGrafter"/>
</dbReference>
<keyword evidence="2" id="KW-0238">DNA-binding</keyword>
<comment type="caution">
    <text evidence="8">The sequence shown here is derived from an EMBL/GenBank/DDBJ whole genome shotgun (WGS) entry which is preliminary data.</text>
</comment>
<evidence type="ECO:0000313" key="9">
    <source>
        <dbReference type="Proteomes" id="UP000620124"/>
    </source>
</evidence>
<keyword evidence="9" id="KW-1185">Reference proteome</keyword>
<dbReference type="InterPro" id="IPR027417">
    <property type="entry name" value="P-loop_NTPase"/>
</dbReference>
<dbReference type="GO" id="GO:0005524">
    <property type="term" value="F:ATP binding"/>
    <property type="evidence" value="ECO:0007669"/>
    <property type="project" value="InterPro"/>
</dbReference>
<proteinExistence type="inferred from homology"/>
<feature type="domain" description="Helicase ATP-binding" evidence="7">
    <location>
        <begin position="54"/>
        <end position="246"/>
    </location>
</feature>
<feature type="chain" id="PRO_5034380278" description="DNA 3'-5' helicase" evidence="6">
    <location>
        <begin position="22"/>
        <end position="336"/>
    </location>
</feature>
<dbReference type="GO" id="GO:0043138">
    <property type="term" value="F:3'-5' DNA helicase activity"/>
    <property type="evidence" value="ECO:0007669"/>
    <property type="project" value="UniProtKB-EC"/>
</dbReference>
<feature type="signal peptide" evidence="6">
    <location>
        <begin position="1"/>
        <end position="21"/>
    </location>
</feature>
<evidence type="ECO:0000313" key="8">
    <source>
        <dbReference type="EMBL" id="KAF7369592.1"/>
    </source>
</evidence>
<dbReference type="InterPro" id="IPR011545">
    <property type="entry name" value="DEAD/DEAH_box_helicase_dom"/>
</dbReference>
<keyword evidence="3" id="KW-0413">Isomerase</keyword>
<reference evidence="8" key="1">
    <citation type="submission" date="2020-05" db="EMBL/GenBank/DDBJ databases">
        <title>Mycena genomes resolve the evolution of fungal bioluminescence.</title>
        <authorList>
            <person name="Tsai I.J."/>
        </authorList>
    </citation>
    <scope>NUCLEOTIDE SEQUENCE</scope>
    <source>
        <strain evidence="8">CCC161011</strain>
    </source>
</reference>
<evidence type="ECO:0000256" key="3">
    <source>
        <dbReference type="ARBA" id="ARBA00023235"/>
    </source>
</evidence>
<gene>
    <name evidence="8" type="ORF">MVEN_00289900</name>
</gene>
<evidence type="ECO:0000256" key="6">
    <source>
        <dbReference type="SAM" id="SignalP"/>
    </source>
</evidence>
<organism evidence="8 9">
    <name type="scientific">Mycena venus</name>
    <dbReference type="NCBI Taxonomy" id="2733690"/>
    <lineage>
        <taxon>Eukaryota</taxon>
        <taxon>Fungi</taxon>
        <taxon>Dikarya</taxon>
        <taxon>Basidiomycota</taxon>
        <taxon>Agaricomycotina</taxon>
        <taxon>Agaricomycetes</taxon>
        <taxon>Agaricomycetidae</taxon>
        <taxon>Agaricales</taxon>
        <taxon>Marasmiineae</taxon>
        <taxon>Mycenaceae</taxon>
        <taxon>Mycena</taxon>
    </lineage>
</organism>
<dbReference type="PANTHER" id="PTHR13710:SF105">
    <property type="entry name" value="ATP-DEPENDENT DNA HELICASE Q1"/>
    <property type="match status" value="1"/>
</dbReference>
<dbReference type="GO" id="GO:0005737">
    <property type="term" value="C:cytoplasm"/>
    <property type="evidence" value="ECO:0007669"/>
    <property type="project" value="TreeGrafter"/>
</dbReference>
<dbReference type="Pfam" id="PF00270">
    <property type="entry name" value="DEAD"/>
    <property type="match status" value="1"/>
</dbReference>
<sequence>MACGLLALLLFLALLSQIVFSFKFHSPQGFTLVRKILLDALPHFEPHDYQTDGICKVLDGIDLLAVTPTGSGKTGFLFLTIIVMIAIANVPSLCPTVKFPKDPVIVVVCPTNSIEQQMDENMAKLGIAALTINSDTISAARIIGEDLWARARAGISMLILGPEQLISKGFRDLLAHEPFYERVCALGVDEIHLLVSWGLLFRKAFQQIGFMRARLRPGIPVIGLTATMLGDTSVADAIYALLGVNRGEFYLLRRSNARYDIQVLFRQLVSGIDGRKFPELAWILQNRDKTLVFCRTISLVFRVKAYLNSLLPDDPHRDFRLARTPDSIGPMTNFRP</sequence>
<dbReference type="Gene3D" id="3.40.50.300">
    <property type="entry name" value="P-loop containing nucleotide triphosphate hydrolases"/>
    <property type="match status" value="1"/>
</dbReference>
<dbReference type="InterPro" id="IPR014001">
    <property type="entry name" value="Helicase_ATP-bd"/>
</dbReference>
<dbReference type="GO" id="GO:0009378">
    <property type="term" value="F:four-way junction helicase activity"/>
    <property type="evidence" value="ECO:0007669"/>
    <property type="project" value="TreeGrafter"/>
</dbReference>
<dbReference type="GO" id="GO:0003677">
    <property type="term" value="F:DNA binding"/>
    <property type="evidence" value="ECO:0007669"/>
    <property type="project" value="UniProtKB-KW"/>
</dbReference>
<dbReference type="OrthoDB" id="3269685at2759"/>
<dbReference type="SMART" id="SM00487">
    <property type="entry name" value="DEXDc"/>
    <property type="match status" value="1"/>
</dbReference>
<name>A0A8H6Z2Q8_9AGAR</name>
<dbReference type="GO" id="GO:0000724">
    <property type="term" value="P:double-strand break repair via homologous recombination"/>
    <property type="evidence" value="ECO:0007669"/>
    <property type="project" value="TreeGrafter"/>
</dbReference>
<evidence type="ECO:0000256" key="1">
    <source>
        <dbReference type="ARBA" id="ARBA00005446"/>
    </source>
</evidence>
<dbReference type="AlphaFoldDB" id="A0A8H6Z2Q8"/>
<protein>
    <recommendedName>
        <fullName evidence="5">DNA 3'-5' helicase</fullName>
        <ecNumber evidence="5">5.6.2.4</ecNumber>
    </recommendedName>
</protein>
<evidence type="ECO:0000256" key="2">
    <source>
        <dbReference type="ARBA" id="ARBA00023125"/>
    </source>
</evidence>
<dbReference type="SUPFAM" id="SSF52540">
    <property type="entry name" value="P-loop containing nucleoside triphosphate hydrolases"/>
    <property type="match status" value="1"/>
</dbReference>